<protein>
    <submittedName>
        <fullName evidence="2">Class I SAM-dependent methyltransferase</fullName>
    </submittedName>
</protein>
<dbReference type="SUPFAM" id="SSF53335">
    <property type="entry name" value="S-adenosyl-L-methionine-dependent methyltransferases"/>
    <property type="match status" value="1"/>
</dbReference>
<evidence type="ECO:0000313" key="2">
    <source>
        <dbReference type="EMBL" id="MFC1850264.1"/>
    </source>
</evidence>
<reference evidence="2 3" key="1">
    <citation type="submission" date="2024-09" db="EMBL/GenBank/DDBJ databases">
        <title>Laminarin stimulates single cell rates of sulfate reduction while oxygen inhibits transcriptomic activity in coastal marine sediment.</title>
        <authorList>
            <person name="Lindsay M."/>
            <person name="Orcutt B."/>
            <person name="Emerson D."/>
            <person name="Stepanauskas R."/>
            <person name="D'Angelo T."/>
        </authorList>
    </citation>
    <scope>NUCLEOTIDE SEQUENCE [LARGE SCALE GENOMIC DNA]</scope>
    <source>
        <strain evidence="2">SAG AM-311-K15</strain>
    </source>
</reference>
<dbReference type="EMBL" id="JBHPBY010000087">
    <property type="protein sequence ID" value="MFC1850264.1"/>
    <property type="molecule type" value="Genomic_DNA"/>
</dbReference>
<keyword evidence="2" id="KW-0808">Transferase</keyword>
<name>A0ABV6YVN3_UNCC1</name>
<dbReference type="Pfam" id="PF08242">
    <property type="entry name" value="Methyltransf_12"/>
    <property type="match status" value="1"/>
</dbReference>
<dbReference type="Proteomes" id="UP001594351">
    <property type="component" value="Unassembled WGS sequence"/>
</dbReference>
<comment type="caution">
    <text evidence="2">The sequence shown here is derived from an EMBL/GenBank/DDBJ whole genome shotgun (WGS) entry which is preliminary data.</text>
</comment>
<keyword evidence="2" id="KW-0489">Methyltransferase</keyword>
<sequence length="262" mass="29819">MYGGFDYIHDSLNNYRAAKIDRRISPNDVMNNAKYFEIGMSAVENIAIACVASRLREVKKVLDLPCGHGTVLRHLVHLFPEAEFDACDINRDGVDFCAATFGARPIYSSKELTDLDFETQYDLIWVGSLFTHTSLEVTRRWVAHLARFLSPKGIVVATFHGRVCPHLFHVVPYIRKDLWLEILDDYSSSGYGFRDYPHLEPNSVIPGGYGNAIAKPHVTIKELEVIPDIRIYLYRERAWADHQDVVAFGRPAYDAQLPDKCN</sequence>
<dbReference type="InterPro" id="IPR013217">
    <property type="entry name" value="Methyltransf_12"/>
</dbReference>
<accession>A0ABV6YVN3</accession>
<feature type="domain" description="Methyltransferase type 12" evidence="1">
    <location>
        <begin position="62"/>
        <end position="154"/>
    </location>
</feature>
<dbReference type="GO" id="GO:0032259">
    <property type="term" value="P:methylation"/>
    <property type="evidence" value="ECO:0007669"/>
    <property type="project" value="UniProtKB-KW"/>
</dbReference>
<gene>
    <name evidence="2" type="ORF">ACFL27_08740</name>
</gene>
<evidence type="ECO:0000259" key="1">
    <source>
        <dbReference type="Pfam" id="PF08242"/>
    </source>
</evidence>
<dbReference type="CDD" id="cd02440">
    <property type="entry name" value="AdoMet_MTases"/>
    <property type="match status" value="1"/>
</dbReference>
<keyword evidence="3" id="KW-1185">Reference proteome</keyword>
<dbReference type="GO" id="GO:0008168">
    <property type="term" value="F:methyltransferase activity"/>
    <property type="evidence" value="ECO:0007669"/>
    <property type="project" value="UniProtKB-KW"/>
</dbReference>
<dbReference type="Gene3D" id="3.40.50.150">
    <property type="entry name" value="Vaccinia Virus protein VP39"/>
    <property type="match status" value="1"/>
</dbReference>
<proteinExistence type="predicted"/>
<organism evidence="2 3">
    <name type="scientific">candidate division CSSED10-310 bacterium</name>
    <dbReference type="NCBI Taxonomy" id="2855610"/>
    <lineage>
        <taxon>Bacteria</taxon>
        <taxon>Bacteria division CSSED10-310</taxon>
    </lineage>
</organism>
<dbReference type="InterPro" id="IPR029063">
    <property type="entry name" value="SAM-dependent_MTases_sf"/>
</dbReference>
<evidence type="ECO:0000313" key="3">
    <source>
        <dbReference type="Proteomes" id="UP001594351"/>
    </source>
</evidence>